<dbReference type="EMBL" id="ML994684">
    <property type="protein sequence ID" value="KAF2177751.1"/>
    <property type="molecule type" value="Genomic_DNA"/>
</dbReference>
<keyword evidence="4" id="KW-1185">Reference proteome</keyword>
<evidence type="ECO:0000313" key="4">
    <source>
        <dbReference type="Proteomes" id="UP000800200"/>
    </source>
</evidence>
<feature type="compositionally biased region" description="Basic and acidic residues" evidence="1">
    <location>
        <begin position="119"/>
        <end position="138"/>
    </location>
</feature>
<dbReference type="EMBL" id="ML995322">
    <property type="protein sequence ID" value="KAF2174319.1"/>
    <property type="molecule type" value="Genomic_DNA"/>
</dbReference>
<protein>
    <submittedName>
        <fullName evidence="2">Uncharacterized protein</fullName>
    </submittedName>
</protein>
<reference evidence="2" key="1">
    <citation type="journal article" date="2020" name="Stud. Mycol.">
        <title>101 Dothideomycetes genomes: a test case for predicting lifestyles and emergence of pathogens.</title>
        <authorList>
            <person name="Haridas S."/>
            <person name="Albert R."/>
            <person name="Binder M."/>
            <person name="Bloem J."/>
            <person name="Labutti K."/>
            <person name="Salamov A."/>
            <person name="Andreopoulos B."/>
            <person name="Baker S."/>
            <person name="Barry K."/>
            <person name="Bills G."/>
            <person name="Bluhm B."/>
            <person name="Cannon C."/>
            <person name="Castanera R."/>
            <person name="Culley D."/>
            <person name="Daum C."/>
            <person name="Ezra D."/>
            <person name="Gonzalez J."/>
            <person name="Henrissat B."/>
            <person name="Kuo A."/>
            <person name="Liang C."/>
            <person name="Lipzen A."/>
            <person name="Lutzoni F."/>
            <person name="Magnuson J."/>
            <person name="Mondo S."/>
            <person name="Nolan M."/>
            <person name="Ohm R."/>
            <person name="Pangilinan J."/>
            <person name="Park H.-J."/>
            <person name="Ramirez L."/>
            <person name="Alfaro M."/>
            <person name="Sun H."/>
            <person name="Tritt A."/>
            <person name="Yoshinaga Y."/>
            <person name="Zwiers L.-H."/>
            <person name="Turgeon B."/>
            <person name="Goodwin S."/>
            <person name="Spatafora J."/>
            <person name="Crous P."/>
            <person name="Grigoriev I."/>
        </authorList>
    </citation>
    <scope>NUCLEOTIDE SEQUENCE</scope>
    <source>
        <strain evidence="2">CBS 207.26</strain>
    </source>
</reference>
<evidence type="ECO:0000256" key="1">
    <source>
        <dbReference type="SAM" id="MobiDB-lite"/>
    </source>
</evidence>
<organism evidence="2 4">
    <name type="scientific">Zopfia rhizophila CBS 207.26</name>
    <dbReference type="NCBI Taxonomy" id="1314779"/>
    <lineage>
        <taxon>Eukaryota</taxon>
        <taxon>Fungi</taxon>
        <taxon>Dikarya</taxon>
        <taxon>Ascomycota</taxon>
        <taxon>Pezizomycotina</taxon>
        <taxon>Dothideomycetes</taxon>
        <taxon>Dothideomycetes incertae sedis</taxon>
        <taxon>Zopfiaceae</taxon>
        <taxon>Zopfia</taxon>
    </lineage>
</organism>
<name>A0A6A6D803_9PEZI</name>
<evidence type="ECO:0000313" key="2">
    <source>
        <dbReference type="EMBL" id="KAF2174319.1"/>
    </source>
</evidence>
<proteinExistence type="predicted"/>
<dbReference type="Proteomes" id="UP000800200">
    <property type="component" value="Unassembled WGS sequence"/>
</dbReference>
<sequence length="145" mass="15505">MQSTDVADLISEQASSIASDDVEFIVAMRLLRSYSLAEDVQDKASYTTIRSCTNGHSRTGRKVVGGVYAAGGDDSWVGGAGPIGEGEFKRASTLTACAAVLAMGDRTYASRADNVEKGIDRRRSSGEDQLERINRRTEYTSNGAT</sequence>
<gene>
    <name evidence="2" type="ORF">K469DRAFT_696227</name>
    <name evidence="3" type="ORF">K469DRAFT_696374</name>
</gene>
<accession>A0A6A6D803</accession>
<dbReference type="AlphaFoldDB" id="A0A6A6D803"/>
<evidence type="ECO:0000313" key="3">
    <source>
        <dbReference type="EMBL" id="KAF2177751.1"/>
    </source>
</evidence>
<feature type="region of interest" description="Disordered" evidence="1">
    <location>
        <begin position="119"/>
        <end position="145"/>
    </location>
</feature>